<dbReference type="InterPro" id="IPR011008">
    <property type="entry name" value="Dimeric_a/b-barrel"/>
</dbReference>
<dbReference type="Proteomes" id="UP000075615">
    <property type="component" value="Unassembled WGS sequence"/>
</dbReference>
<dbReference type="GO" id="GO:0006355">
    <property type="term" value="P:regulation of DNA-templated transcription"/>
    <property type="evidence" value="ECO:0007669"/>
    <property type="project" value="UniProtKB-ARBA"/>
</dbReference>
<keyword evidence="1" id="KW-0805">Transcription regulation</keyword>
<dbReference type="InterPro" id="IPR019888">
    <property type="entry name" value="Tscrpt_reg_AsnC-like"/>
</dbReference>
<dbReference type="PANTHER" id="PTHR30154">
    <property type="entry name" value="LEUCINE-RESPONSIVE REGULATORY PROTEIN"/>
    <property type="match status" value="1"/>
</dbReference>
<evidence type="ECO:0000313" key="5">
    <source>
        <dbReference type="EMBL" id="KYG83238.1"/>
    </source>
</evidence>
<dbReference type="PRINTS" id="PR00033">
    <property type="entry name" value="HTHASNC"/>
</dbReference>
<dbReference type="CDD" id="cd00090">
    <property type="entry name" value="HTH_ARSR"/>
    <property type="match status" value="1"/>
</dbReference>
<dbReference type="InterPro" id="IPR036388">
    <property type="entry name" value="WH-like_DNA-bd_sf"/>
</dbReference>
<evidence type="ECO:0000313" key="6">
    <source>
        <dbReference type="Proteomes" id="UP000075615"/>
    </source>
</evidence>
<dbReference type="EMBL" id="LRDB01000001">
    <property type="protein sequence ID" value="KYG83238.1"/>
    <property type="molecule type" value="Genomic_DNA"/>
</dbReference>
<reference evidence="5 6" key="1">
    <citation type="submission" date="2016-01" db="EMBL/GenBank/DDBJ databases">
        <title>Genome sequencing of Roseivirga echinicomitans KMM 6058.</title>
        <authorList>
            <person name="Selvaratnam C."/>
            <person name="Thevarajoo S."/>
            <person name="Goh K.M."/>
            <person name="Ee R."/>
            <person name="Chan K.-G."/>
            <person name="Chong C.S."/>
        </authorList>
    </citation>
    <scope>NUCLEOTIDE SEQUENCE [LARGE SCALE GENOMIC DNA]</scope>
    <source>
        <strain evidence="5 6">KMM 6058</strain>
    </source>
</reference>
<gene>
    <name evidence="5" type="ORF">AWN68_00035</name>
</gene>
<dbReference type="AlphaFoldDB" id="A0A150XX12"/>
<dbReference type="SMART" id="SM00344">
    <property type="entry name" value="HTH_ASNC"/>
    <property type="match status" value="1"/>
</dbReference>
<dbReference type="PROSITE" id="PS50956">
    <property type="entry name" value="HTH_ASNC_2"/>
    <property type="match status" value="1"/>
</dbReference>
<dbReference type="PANTHER" id="PTHR30154:SF34">
    <property type="entry name" value="TRANSCRIPTIONAL REGULATOR AZLB"/>
    <property type="match status" value="1"/>
</dbReference>
<dbReference type="Gene3D" id="1.10.10.10">
    <property type="entry name" value="Winged helix-like DNA-binding domain superfamily/Winged helix DNA-binding domain"/>
    <property type="match status" value="1"/>
</dbReference>
<dbReference type="InterPro" id="IPR019885">
    <property type="entry name" value="Tscrpt_reg_HTH_AsnC-type_CS"/>
</dbReference>
<sequence length="154" mass="17959">MVDKIDKQILRLLQLDAKKTTKEIAAALGLTTTPVHERIKKLEREGYIQQYSIRIDRKKVGLMMMAFCSVSLKNHERSFIEKFERDIQMLDEVIDCYHIGGMFDYLLKVLVPNMDEYQRFISKKLADLDNIGTVQSSFVMSEIKHSTQIPNQFL</sequence>
<keyword evidence="3" id="KW-0804">Transcription</keyword>
<dbReference type="PROSITE" id="PS00519">
    <property type="entry name" value="HTH_ASNC_1"/>
    <property type="match status" value="1"/>
</dbReference>
<dbReference type="GO" id="GO:0043565">
    <property type="term" value="F:sequence-specific DNA binding"/>
    <property type="evidence" value="ECO:0007669"/>
    <property type="project" value="InterPro"/>
</dbReference>
<dbReference type="GO" id="GO:0043200">
    <property type="term" value="P:response to amino acid"/>
    <property type="evidence" value="ECO:0007669"/>
    <property type="project" value="TreeGrafter"/>
</dbReference>
<evidence type="ECO:0000256" key="2">
    <source>
        <dbReference type="ARBA" id="ARBA00023125"/>
    </source>
</evidence>
<protein>
    <submittedName>
        <fullName evidence="5">AsnC family transcriptional regulator</fullName>
    </submittedName>
</protein>
<dbReference type="Pfam" id="PF01037">
    <property type="entry name" value="AsnC_trans_reg"/>
    <property type="match status" value="1"/>
</dbReference>
<evidence type="ECO:0000256" key="3">
    <source>
        <dbReference type="ARBA" id="ARBA00023163"/>
    </source>
</evidence>
<feature type="domain" description="HTH asnC-type" evidence="4">
    <location>
        <begin position="2"/>
        <end position="63"/>
    </location>
</feature>
<dbReference type="InterPro" id="IPR011991">
    <property type="entry name" value="ArsR-like_HTH"/>
</dbReference>
<keyword evidence="6" id="KW-1185">Reference proteome</keyword>
<dbReference type="InterPro" id="IPR036390">
    <property type="entry name" value="WH_DNA-bd_sf"/>
</dbReference>
<proteinExistence type="predicted"/>
<dbReference type="OrthoDB" id="9800326at2"/>
<dbReference type="RefSeq" id="WP_068409788.1">
    <property type="nucleotide sequence ID" value="NZ_LRDB01000001.1"/>
</dbReference>
<keyword evidence="2" id="KW-0238">DNA-binding</keyword>
<name>A0A150XX12_9BACT</name>
<evidence type="ECO:0000256" key="1">
    <source>
        <dbReference type="ARBA" id="ARBA00023015"/>
    </source>
</evidence>
<organism evidence="5 6">
    <name type="scientific">Roseivirga echinicomitans</name>
    <dbReference type="NCBI Taxonomy" id="296218"/>
    <lineage>
        <taxon>Bacteria</taxon>
        <taxon>Pseudomonadati</taxon>
        <taxon>Bacteroidota</taxon>
        <taxon>Cytophagia</taxon>
        <taxon>Cytophagales</taxon>
        <taxon>Roseivirgaceae</taxon>
        <taxon>Roseivirga</taxon>
    </lineage>
</organism>
<dbReference type="InterPro" id="IPR019887">
    <property type="entry name" value="Tscrpt_reg_AsnC/Lrp_C"/>
</dbReference>
<dbReference type="InterPro" id="IPR000485">
    <property type="entry name" value="AsnC-type_HTH_dom"/>
</dbReference>
<dbReference type="SUPFAM" id="SSF54909">
    <property type="entry name" value="Dimeric alpha+beta barrel"/>
    <property type="match status" value="1"/>
</dbReference>
<dbReference type="GO" id="GO:0005829">
    <property type="term" value="C:cytosol"/>
    <property type="evidence" value="ECO:0007669"/>
    <property type="project" value="TreeGrafter"/>
</dbReference>
<evidence type="ECO:0000259" key="4">
    <source>
        <dbReference type="PROSITE" id="PS50956"/>
    </source>
</evidence>
<dbReference type="Pfam" id="PF13412">
    <property type="entry name" value="HTH_24"/>
    <property type="match status" value="1"/>
</dbReference>
<dbReference type="Gene3D" id="3.30.70.920">
    <property type="match status" value="1"/>
</dbReference>
<accession>A0A150XX12</accession>
<comment type="caution">
    <text evidence="5">The sequence shown here is derived from an EMBL/GenBank/DDBJ whole genome shotgun (WGS) entry which is preliminary data.</text>
</comment>
<dbReference type="SUPFAM" id="SSF46785">
    <property type="entry name" value="Winged helix' DNA-binding domain"/>
    <property type="match status" value="1"/>
</dbReference>